<dbReference type="NCBIfam" id="TIGR00372">
    <property type="entry name" value="cas4"/>
    <property type="match status" value="1"/>
</dbReference>
<keyword evidence="5 9" id="KW-0408">Iron</keyword>
<keyword evidence="12" id="KW-1185">Reference proteome</keyword>
<dbReference type="InParanoid" id="C1F2B6"/>
<evidence type="ECO:0000313" key="12">
    <source>
        <dbReference type="Proteomes" id="UP000002207"/>
    </source>
</evidence>
<evidence type="ECO:0000256" key="6">
    <source>
        <dbReference type="ARBA" id="ARBA00023014"/>
    </source>
</evidence>
<dbReference type="eggNOG" id="COG1468">
    <property type="taxonomic scope" value="Bacteria"/>
</dbReference>
<dbReference type="Proteomes" id="UP000002207">
    <property type="component" value="Chromosome"/>
</dbReference>
<organism evidence="11 12">
    <name type="scientific">Acidobacterium capsulatum (strain ATCC 51196 / DSM 11244 / BCRC 80197 / JCM 7670 / NBRC 15755 / NCIMB 13165 / 161)</name>
    <dbReference type="NCBI Taxonomy" id="240015"/>
    <lineage>
        <taxon>Bacteria</taxon>
        <taxon>Pseudomonadati</taxon>
        <taxon>Acidobacteriota</taxon>
        <taxon>Terriglobia</taxon>
        <taxon>Terriglobales</taxon>
        <taxon>Acidobacteriaceae</taxon>
        <taxon>Acidobacterium</taxon>
    </lineage>
</organism>
<dbReference type="Gene3D" id="3.90.320.10">
    <property type="match status" value="1"/>
</dbReference>
<comment type="cofactor">
    <cofactor evidence="9">
        <name>Mg(2+)</name>
        <dbReference type="ChEBI" id="CHEBI:18420"/>
    </cofactor>
    <cofactor evidence="9">
        <name>Mn(2+)</name>
        <dbReference type="ChEBI" id="CHEBI:29035"/>
    </cofactor>
    <text evidence="9">Mg(2+) or Mn(2+) required for ssDNA cleavage activity.</text>
</comment>
<evidence type="ECO:0000256" key="7">
    <source>
        <dbReference type="ARBA" id="ARBA00023118"/>
    </source>
</evidence>
<dbReference type="EMBL" id="CP001472">
    <property type="protein sequence ID" value="ACO32188.1"/>
    <property type="molecule type" value="Genomic_DNA"/>
</dbReference>
<dbReference type="InterPro" id="IPR022765">
    <property type="entry name" value="Dna2/Cas4_DUF83"/>
</dbReference>
<evidence type="ECO:0000256" key="5">
    <source>
        <dbReference type="ARBA" id="ARBA00023004"/>
    </source>
</evidence>
<proteinExistence type="inferred from homology"/>
<evidence type="ECO:0000256" key="9">
    <source>
        <dbReference type="RuleBase" id="RU365022"/>
    </source>
</evidence>
<feature type="domain" description="DUF83" evidence="10">
    <location>
        <begin position="20"/>
        <end position="207"/>
    </location>
</feature>
<dbReference type="RefSeq" id="WP_015895949.1">
    <property type="nucleotide sequence ID" value="NC_012483.1"/>
</dbReference>
<dbReference type="GO" id="GO:0046872">
    <property type="term" value="F:metal ion binding"/>
    <property type="evidence" value="ECO:0007669"/>
    <property type="project" value="UniProtKB-KW"/>
</dbReference>
<evidence type="ECO:0000259" key="10">
    <source>
        <dbReference type="Pfam" id="PF01930"/>
    </source>
</evidence>
<keyword evidence="1 9" id="KW-0540">Nuclease</keyword>
<dbReference type="GO" id="GO:0004527">
    <property type="term" value="F:exonuclease activity"/>
    <property type="evidence" value="ECO:0007669"/>
    <property type="project" value="UniProtKB-KW"/>
</dbReference>
<name>C1F2B6_ACIC5</name>
<comment type="similarity">
    <text evidence="9">Belongs to the CRISPR-associated exonuclease Cas4 family.</text>
</comment>
<dbReference type="STRING" id="240015.ACP_0778"/>
<evidence type="ECO:0000256" key="4">
    <source>
        <dbReference type="ARBA" id="ARBA00022839"/>
    </source>
</evidence>
<dbReference type="InterPro" id="IPR013343">
    <property type="entry name" value="CRISPR-assoc_prot_Cas4"/>
</dbReference>
<keyword evidence="7 9" id="KW-0051">Antiviral defense</keyword>
<keyword evidence="6 9" id="KW-0411">Iron-sulfur</keyword>
<evidence type="ECO:0000256" key="1">
    <source>
        <dbReference type="ARBA" id="ARBA00022722"/>
    </source>
</evidence>
<keyword evidence="4 9" id="KW-0269">Exonuclease</keyword>
<accession>C1F2B6</accession>
<reference evidence="11 12" key="1">
    <citation type="journal article" date="2009" name="Appl. Environ. Microbiol.">
        <title>Three genomes from the phylum Acidobacteria provide insight into the lifestyles of these microorganisms in soils.</title>
        <authorList>
            <person name="Ward N.L."/>
            <person name="Challacombe J.F."/>
            <person name="Janssen P.H."/>
            <person name="Henrissat B."/>
            <person name="Coutinho P.M."/>
            <person name="Wu M."/>
            <person name="Xie G."/>
            <person name="Haft D.H."/>
            <person name="Sait M."/>
            <person name="Badger J."/>
            <person name="Barabote R.D."/>
            <person name="Bradley B."/>
            <person name="Brettin T.S."/>
            <person name="Brinkac L.M."/>
            <person name="Bruce D."/>
            <person name="Creasy T."/>
            <person name="Daugherty S.C."/>
            <person name="Davidsen T.M."/>
            <person name="DeBoy R.T."/>
            <person name="Detter J.C."/>
            <person name="Dodson R.J."/>
            <person name="Durkin A.S."/>
            <person name="Ganapathy A."/>
            <person name="Gwinn-Giglio M."/>
            <person name="Han C.S."/>
            <person name="Khouri H."/>
            <person name="Kiss H."/>
            <person name="Kothari S.P."/>
            <person name="Madupu R."/>
            <person name="Nelson K.E."/>
            <person name="Nelson W.C."/>
            <person name="Paulsen I."/>
            <person name="Penn K."/>
            <person name="Ren Q."/>
            <person name="Rosovitz M.J."/>
            <person name="Selengut J.D."/>
            <person name="Shrivastava S."/>
            <person name="Sullivan S.A."/>
            <person name="Tapia R."/>
            <person name="Thompson L.S."/>
            <person name="Watkins K.L."/>
            <person name="Yang Q."/>
            <person name="Yu C."/>
            <person name="Zafar N."/>
            <person name="Zhou L."/>
            <person name="Kuske C.R."/>
        </authorList>
    </citation>
    <scope>NUCLEOTIDE SEQUENCE [LARGE SCALE GENOMIC DNA]</scope>
    <source>
        <strain evidence="12">ATCC 51196 / DSM 11244 / BCRC 80197 / JCM 7670 / NBRC 15755 / NCIMB 13165 / 161</strain>
    </source>
</reference>
<keyword evidence="2 9" id="KW-0479">Metal-binding</keyword>
<dbReference type="HOGENOM" id="CLU_102055_1_1_0"/>
<sequence>MATTPDSLYDEDDLLPLSGLAHMAFCERRWALVHVEQQWAENRYTVEGEQGHERAHSGIPESRPDLLIRRTLPLRSLRLGLSGQSDVVEFHPSTQPNAISLDGHAGRWQPVPVEFKRSRDKAGSIAYRLQLCAQAMCLEEMLSTSVIEGAIFDVSTRRREAVIFPAAVRREVERLAARMHSMRRGGKTPSAVPKPACRKCSLMDTCLPGLKMGNPQTEPVARYLQRAIKEHTI</sequence>
<dbReference type="Pfam" id="PF01930">
    <property type="entry name" value="Cas_Cas4"/>
    <property type="match status" value="1"/>
</dbReference>
<dbReference type="GO" id="GO:0051607">
    <property type="term" value="P:defense response to virus"/>
    <property type="evidence" value="ECO:0007669"/>
    <property type="project" value="UniProtKB-KW"/>
</dbReference>
<comment type="function">
    <text evidence="9">CRISPR (clustered regularly interspaced short palindromic repeat) is an adaptive immune system that provides protection against mobile genetic elements (viruses, transposable elements and conjugative plasmids). CRISPR clusters contain sequences complementary to antecedent mobile elements and target invading nucleic acids. CRISPR clusters are transcribed and processed into CRISPR RNA (crRNA).</text>
</comment>
<protein>
    <recommendedName>
        <fullName evidence="9">CRISPR-associated exonuclease Cas4</fullName>
        <ecNumber evidence="9">3.1.12.1</ecNumber>
    </recommendedName>
</protein>
<evidence type="ECO:0000256" key="2">
    <source>
        <dbReference type="ARBA" id="ARBA00022723"/>
    </source>
</evidence>
<comment type="cofactor">
    <cofactor evidence="9">
        <name>iron-sulfur cluster</name>
        <dbReference type="ChEBI" id="CHEBI:30408"/>
    </cofactor>
</comment>
<evidence type="ECO:0000256" key="3">
    <source>
        <dbReference type="ARBA" id="ARBA00022801"/>
    </source>
</evidence>
<dbReference type="AlphaFoldDB" id="C1F2B6"/>
<dbReference type="EC" id="3.1.12.1" evidence="9"/>
<evidence type="ECO:0000256" key="8">
    <source>
        <dbReference type="ARBA" id="ARBA00023211"/>
    </source>
</evidence>
<dbReference type="GO" id="GO:0051536">
    <property type="term" value="F:iron-sulfur cluster binding"/>
    <property type="evidence" value="ECO:0007669"/>
    <property type="project" value="UniProtKB-KW"/>
</dbReference>
<gene>
    <name evidence="11" type="primary">cas4</name>
    <name evidence="11" type="ordered locus">ACP_0778</name>
</gene>
<keyword evidence="3 9" id="KW-0378">Hydrolase</keyword>
<dbReference type="InterPro" id="IPR011604">
    <property type="entry name" value="PDDEXK-like_dom_sf"/>
</dbReference>
<evidence type="ECO:0000313" key="11">
    <source>
        <dbReference type="EMBL" id="ACO32188.1"/>
    </source>
</evidence>
<dbReference type="KEGG" id="aca:ACP_0778"/>
<keyword evidence="8 9" id="KW-0464">Manganese</keyword>